<protein>
    <submittedName>
        <fullName evidence="4">Iron-containing alcohol dehydrogenase</fullName>
    </submittedName>
</protein>
<gene>
    <name evidence="4" type="ORF">EII35_00145</name>
</gene>
<feature type="domain" description="Alcohol dehydrogenase iron-type/glycerol dehydrogenase GldA" evidence="2">
    <location>
        <begin position="16"/>
        <end position="157"/>
    </location>
</feature>
<dbReference type="InterPro" id="IPR018211">
    <property type="entry name" value="ADH_Fe_CS"/>
</dbReference>
<dbReference type="InterPro" id="IPR001670">
    <property type="entry name" value="ADH_Fe/GldA"/>
</dbReference>
<proteinExistence type="predicted"/>
<comment type="caution">
    <text evidence="4">The sequence shown here is derived from an EMBL/GenBank/DDBJ whole genome shotgun (WGS) entry which is preliminary data.</text>
</comment>
<dbReference type="InterPro" id="IPR039697">
    <property type="entry name" value="Alcohol_dehydrogenase_Fe"/>
</dbReference>
<keyword evidence="1" id="KW-0560">Oxidoreductase</keyword>
<dbReference type="RefSeq" id="WP_125226437.1">
    <property type="nucleotide sequence ID" value="NZ_RQYT01000001.1"/>
</dbReference>
<dbReference type="InterPro" id="IPR056798">
    <property type="entry name" value="ADH_Fe_C"/>
</dbReference>
<dbReference type="Pfam" id="PF25137">
    <property type="entry name" value="ADH_Fe_C"/>
    <property type="match status" value="1"/>
</dbReference>
<feature type="domain" description="Fe-containing alcohol dehydrogenase-like C-terminal" evidence="3">
    <location>
        <begin position="168"/>
        <end position="365"/>
    </location>
</feature>
<dbReference type="GO" id="GO:0004022">
    <property type="term" value="F:alcohol dehydrogenase (NAD+) activity"/>
    <property type="evidence" value="ECO:0007669"/>
    <property type="project" value="TreeGrafter"/>
</dbReference>
<dbReference type="PANTHER" id="PTHR11496">
    <property type="entry name" value="ALCOHOL DEHYDROGENASE"/>
    <property type="match status" value="1"/>
</dbReference>
<dbReference type="EMBL" id="RQYT01000001">
    <property type="protein sequence ID" value="RRD51335.1"/>
    <property type="molecule type" value="Genomic_DNA"/>
</dbReference>
<reference evidence="4 5" key="1">
    <citation type="submission" date="2018-11" db="EMBL/GenBank/DDBJ databases">
        <title>Genomes From Bacteria Associated with the Canine Oral Cavity: a Test Case for Automated Genome-Based Taxonomic Assignment.</title>
        <authorList>
            <person name="Coil D.A."/>
            <person name="Jospin G."/>
            <person name="Darling A.E."/>
            <person name="Wallis C."/>
            <person name="Davis I.J."/>
            <person name="Harris S."/>
            <person name="Eisen J.A."/>
            <person name="Holcombe L.J."/>
            <person name="O'Flynn C."/>
        </authorList>
    </citation>
    <scope>NUCLEOTIDE SEQUENCE [LARGE SCALE GENOMIC DNA]</scope>
    <source>
        <strain evidence="4 5">OH2822_COT-296</strain>
    </source>
</reference>
<evidence type="ECO:0000259" key="2">
    <source>
        <dbReference type="Pfam" id="PF00465"/>
    </source>
</evidence>
<evidence type="ECO:0000256" key="1">
    <source>
        <dbReference type="ARBA" id="ARBA00023002"/>
    </source>
</evidence>
<dbReference type="SUPFAM" id="SSF56796">
    <property type="entry name" value="Dehydroquinate synthase-like"/>
    <property type="match status" value="1"/>
</dbReference>
<dbReference type="FunFam" id="3.40.50.1970:FF:000003">
    <property type="entry name" value="Alcohol dehydrogenase, iron-containing"/>
    <property type="match status" value="1"/>
</dbReference>
<dbReference type="Proteomes" id="UP000280935">
    <property type="component" value="Unassembled WGS sequence"/>
</dbReference>
<organism evidence="4 5">
    <name type="scientific">Arachnia propionica</name>
    <dbReference type="NCBI Taxonomy" id="1750"/>
    <lineage>
        <taxon>Bacteria</taxon>
        <taxon>Bacillati</taxon>
        <taxon>Actinomycetota</taxon>
        <taxon>Actinomycetes</taxon>
        <taxon>Propionibacteriales</taxon>
        <taxon>Propionibacteriaceae</taxon>
        <taxon>Arachnia</taxon>
    </lineage>
</organism>
<dbReference type="PANTHER" id="PTHR11496:SF83">
    <property type="entry name" value="HYDROXYACID-OXOACID TRANSHYDROGENASE, MITOCHONDRIAL"/>
    <property type="match status" value="1"/>
</dbReference>
<dbReference type="Pfam" id="PF00465">
    <property type="entry name" value="Fe-ADH"/>
    <property type="match status" value="1"/>
</dbReference>
<dbReference type="GO" id="GO:0046872">
    <property type="term" value="F:metal ion binding"/>
    <property type="evidence" value="ECO:0007669"/>
    <property type="project" value="InterPro"/>
</dbReference>
<dbReference type="AlphaFoldDB" id="A0A3P1WYR9"/>
<accession>A0A3P1WYR9</accession>
<dbReference type="CDD" id="cd08180">
    <property type="entry name" value="PDD"/>
    <property type="match status" value="1"/>
</dbReference>
<evidence type="ECO:0000259" key="3">
    <source>
        <dbReference type="Pfam" id="PF25137"/>
    </source>
</evidence>
<dbReference type="Gene3D" id="3.40.50.1970">
    <property type="match status" value="1"/>
</dbReference>
<sequence length="367" mass="38994">MKEFRLSTLVRLGPEALTALTRYRGESVFMVTDEFLTTTPVFKEALGHLGDRVTLFTGVLPNPGTHEIGLGVAEYLRAKPHVVVAYGGGSVMDAAKVMHKAALDAGFGAPEGIVAIPTTSGSGSEVTSFAVVTDEETHVKIPIVSADMVARLAILDPRAVMGAPAHITADSGMDTLTHAVEAYVARTACDFSDALAEKAVELTVRYLPRCHSHGDDLEAREHMHNASCMAAMAFDNVGLGITHSLAHALGGHYPIAHGRLNAMLLPHVIEFNAERSQHAFDRYVRLGRLVSPSATGRAAITSLISTVRRLQEQLGMPSRLGEAGVARQDLFQDIPELVAAALADGCTPPNPVAVTADDLTGILRRVA</sequence>
<evidence type="ECO:0000313" key="5">
    <source>
        <dbReference type="Proteomes" id="UP000280935"/>
    </source>
</evidence>
<dbReference type="FunFam" id="1.20.1090.10:FF:000001">
    <property type="entry name" value="Aldehyde-alcohol dehydrogenase"/>
    <property type="match status" value="1"/>
</dbReference>
<dbReference type="PROSITE" id="PS00913">
    <property type="entry name" value="ADH_IRON_1"/>
    <property type="match status" value="1"/>
</dbReference>
<dbReference type="OrthoDB" id="323926at2"/>
<dbReference type="Gene3D" id="1.20.1090.10">
    <property type="entry name" value="Dehydroquinate synthase-like - alpha domain"/>
    <property type="match status" value="1"/>
</dbReference>
<name>A0A3P1WYR9_9ACTN</name>
<evidence type="ECO:0000313" key="4">
    <source>
        <dbReference type="EMBL" id="RRD51335.1"/>
    </source>
</evidence>